<evidence type="ECO:0000256" key="3">
    <source>
        <dbReference type="ARBA" id="ARBA00022679"/>
    </source>
</evidence>
<proteinExistence type="inferred from homology"/>
<dbReference type="GO" id="GO:0005524">
    <property type="term" value="F:ATP binding"/>
    <property type="evidence" value="ECO:0007669"/>
    <property type="project" value="UniProtKB-UniRule"/>
</dbReference>
<reference evidence="13" key="1">
    <citation type="journal article" date="2020" name="Fungal Divers.">
        <title>Resolving the Mortierellaceae phylogeny through synthesis of multi-gene phylogenetics and phylogenomics.</title>
        <authorList>
            <person name="Vandepol N."/>
            <person name="Liber J."/>
            <person name="Desiro A."/>
            <person name="Na H."/>
            <person name="Kennedy M."/>
            <person name="Barry K."/>
            <person name="Grigoriev I.V."/>
            <person name="Miller A.N."/>
            <person name="O'Donnell K."/>
            <person name="Stajich J.E."/>
            <person name="Bonito G."/>
        </authorList>
    </citation>
    <scope>NUCLEOTIDE SEQUENCE</scope>
    <source>
        <strain evidence="13">KOD948</strain>
    </source>
</reference>
<protein>
    <recommendedName>
        <fullName evidence="8">Corrinoid adenosyltransferase MMAB</fullName>
    </recommendedName>
    <alternativeName>
        <fullName evidence="9">ATP:co(I)rrinoid adenosyltransferase MMAB</fullName>
    </alternativeName>
</protein>
<evidence type="ECO:0000313" key="13">
    <source>
        <dbReference type="EMBL" id="KAG0255601.1"/>
    </source>
</evidence>
<evidence type="ECO:0000256" key="10">
    <source>
        <dbReference type="RuleBase" id="RU366026"/>
    </source>
</evidence>
<dbReference type="GO" id="GO:0009235">
    <property type="term" value="P:cobalamin metabolic process"/>
    <property type="evidence" value="ECO:0007669"/>
    <property type="project" value="UniProtKB-ARBA"/>
</dbReference>
<name>A0A9P6PYA2_9FUNG</name>
<feature type="domain" description="Cobalamin adenosyltransferase-like" evidence="12">
    <location>
        <begin position="93"/>
        <end position="239"/>
    </location>
</feature>
<dbReference type="InterPro" id="IPR036451">
    <property type="entry name" value="CblAdoTrfase-like_sf"/>
</dbReference>
<dbReference type="SUPFAM" id="SSF89028">
    <property type="entry name" value="Cobalamin adenosyltransferase-like"/>
    <property type="match status" value="2"/>
</dbReference>
<evidence type="ECO:0000256" key="6">
    <source>
        <dbReference type="ARBA" id="ARBA00051988"/>
    </source>
</evidence>
<dbReference type="NCBIfam" id="TIGR00636">
    <property type="entry name" value="PduO_Nterm"/>
    <property type="match status" value="1"/>
</dbReference>
<keyword evidence="4 10" id="KW-0547">Nucleotide-binding</keyword>
<dbReference type="FunFam" id="1.20.1200.10:FF:000001">
    <property type="entry name" value="Cob(I)yrinic acid a,c-diamide adenosyltransferase"/>
    <property type="match status" value="1"/>
</dbReference>
<dbReference type="EMBL" id="JAAAJA010000341">
    <property type="protein sequence ID" value="KAG0255601.1"/>
    <property type="molecule type" value="Genomic_DNA"/>
</dbReference>
<evidence type="ECO:0000256" key="5">
    <source>
        <dbReference type="ARBA" id="ARBA00022840"/>
    </source>
</evidence>
<dbReference type="PANTHER" id="PTHR12213:SF0">
    <property type="entry name" value="CORRINOID ADENOSYLTRANSFERASE MMAB"/>
    <property type="match status" value="1"/>
</dbReference>
<dbReference type="AlphaFoldDB" id="A0A9P6PYA2"/>
<dbReference type="Proteomes" id="UP000726737">
    <property type="component" value="Unassembled WGS sequence"/>
</dbReference>
<dbReference type="Pfam" id="PF01923">
    <property type="entry name" value="Cob_adeno_trans"/>
    <property type="match status" value="2"/>
</dbReference>
<sequence length="267" mass="29714">MFLSAFKSTLRHTHVRHFAVSTSALLAARPKIYTKTGDKGTSALFTGERRLKDDVVFDALGNVVKPERFSETCAIEIVFHRKTNVEFVVRGNLGTNDELTSAIGLAREFCLDQGENVQGIVGQLEQIQCLLQDVGSNIATPRDSATAPRLTLTEFDSDGQHVQDLEDWIDAMDQELPPLARFILPSGGKAAAALHVARSVSRRTERRVVPLAQEQRVDKSVAIYLNRLSDYLFTCGRYAAMKADRQEVTYRKPRPPRAKKTPAVSEE</sequence>
<comment type="function">
    <text evidence="7">Converts cob(I)alamin to adenosylcobalamin (adenosylcob(III)alamin), a coenzyme for methylmalonyl-CoA mutase, therefore participates in the final step of the vitamin B12 conversion. Generates adenosylcobalamin (AdoCbl) and directly delivers the cofactor to MUT in a transfer that is stimulated by ATP-binding to MMAB and gated by MMAA.</text>
</comment>
<dbReference type="InterPro" id="IPR016030">
    <property type="entry name" value="CblAdoTrfase-like"/>
</dbReference>
<comment type="catalytic activity">
    <reaction evidence="6">
        <text>cob(I)alamin-[corrinoid adenosyltransferase] + ATP = apo-[corrinoid adenosyltransferase] + adenosylcob(III)alamin + triphosphate</text>
        <dbReference type="Rhea" id="RHEA:56796"/>
        <dbReference type="Rhea" id="RHEA-COMP:14743"/>
        <dbReference type="Rhea" id="RHEA-COMP:14744"/>
        <dbReference type="ChEBI" id="CHEBI:18036"/>
        <dbReference type="ChEBI" id="CHEBI:18408"/>
        <dbReference type="ChEBI" id="CHEBI:30616"/>
        <dbReference type="ChEBI" id="CHEBI:60488"/>
        <dbReference type="ChEBI" id="CHEBI:83228"/>
    </reaction>
    <physiologicalReaction direction="left-to-right" evidence="6">
        <dbReference type="Rhea" id="RHEA:56797"/>
    </physiologicalReaction>
</comment>
<evidence type="ECO:0000256" key="2">
    <source>
        <dbReference type="ARBA" id="ARBA00011233"/>
    </source>
</evidence>
<evidence type="ECO:0000256" key="7">
    <source>
        <dbReference type="ARBA" id="ARBA00056747"/>
    </source>
</evidence>
<evidence type="ECO:0000256" key="11">
    <source>
        <dbReference type="SAM" id="MobiDB-lite"/>
    </source>
</evidence>
<feature type="region of interest" description="Disordered" evidence="11">
    <location>
        <begin position="246"/>
        <end position="267"/>
    </location>
</feature>
<organism evidence="13 14">
    <name type="scientific">Mortierella polycephala</name>
    <dbReference type="NCBI Taxonomy" id="41804"/>
    <lineage>
        <taxon>Eukaryota</taxon>
        <taxon>Fungi</taxon>
        <taxon>Fungi incertae sedis</taxon>
        <taxon>Mucoromycota</taxon>
        <taxon>Mortierellomycotina</taxon>
        <taxon>Mortierellomycetes</taxon>
        <taxon>Mortierellales</taxon>
        <taxon>Mortierellaceae</taxon>
        <taxon>Mortierella</taxon>
    </lineage>
</organism>
<gene>
    <name evidence="13" type="ORF">BG011_005042</name>
</gene>
<accession>A0A9P6PYA2</accession>
<evidence type="ECO:0000313" key="14">
    <source>
        <dbReference type="Proteomes" id="UP000726737"/>
    </source>
</evidence>
<evidence type="ECO:0000259" key="12">
    <source>
        <dbReference type="Pfam" id="PF01923"/>
    </source>
</evidence>
<dbReference type="GO" id="GO:0008817">
    <property type="term" value="F:corrinoid adenosyltransferase activity"/>
    <property type="evidence" value="ECO:0007669"/>
    <property type="project" value="UniProtKB-ARBA"/>
</dbReference>
<feature type="domain" description="Cobalamin adenosyltransferase-like" evidence="12">
    <location>
        <begin position="32"/>
        <end position="63"/>
    </location>
</feature>
<evidence type="ECO:0000256" key="8">
    <source>
        <dbReference type="ARBA" id="ARBA00071654"/>
    </source>
</evidence>
<evidence type="ECO:0000256" key="9">
    <source>
        <dbReference type="ARBA" id="ARBA00075216"/>
    </source>
</evidence>
<feature type="compositionally biased region" description="Basic residues" evidence="11">
    <location>
        <begin position="251"/>
        <end position="260"/>
    </location>
</feature>
<comment type="subunit">
    <text evidence="2">Homotrimer.</text>
</comment>
<dbReference type="OrthoDB" id="549173at2759"/>
<dbReference type="Gene3D" id="1.20.1200.10">
    <property type="entry name" value="Cobalamin adenosyltransferase-like"/>
    <property type="match status" value="1"/>
</dbReference>
<comment type="similarity">
    <text evidence="1 10">Belongs to the Cob(I)alamin adenosyltransferase family.</text>
</comment>
<keyword evidence="5 10" id="KW-0067">ATP-binding</keyword>
<dbReference type="InterPro" id="IPR029499">
    <property type="entry name" value="PduO-typ"/>
</dbReference>
<keyword evidence="3 10" id="KW-0808">Transferase</keyword>
<keyword evidence="14" id="KW-1185">Reference proteome</keyword>
<dbReference type="PANTHER" id="PTHR12213">
    <property type="entry name" value="CORRINOID ADENOSYLTRANSFERASE"/>
    <property type="match status" value="1"/>
</dbReference>
<comment type="caution">
    <text evidence="13">The sequence shown here is derived from an EMBL/GenBank/DDBJ whole genome shotgun (WGS) entry which is preliminary data.</text>
</comment>
<evidence type="ECO:0000256" key="4">
    <source>
        <dbReference type="ARBA" id="ARBA00022741"/>
    </source>
</evidence>
<evidence type="ECO:0000256" key="1">
    <source>
        <dbReference type="ARBA" id="ARBA00007487"/>
    </source>
</evidence>